<proteinExistence type="inferred from homology"/>
<evidence type="ECO:0000256" key="3">
    <source>
        <dbReference type="ARBA" id="ARBA00022786"/>
    </source>
</evidence>
<keyword evidence="5" id="KW-0788">Thiol protease</keyword>
<keyword evidence="4" id="KW-0378">Hydrolase</keyword>
<dbReference type="Pfam" id="PF20908">
    <property type="entry name" value="UfSP2_N"/>
    <property type="match status" value="1"/>
</dbReference>
<dbReference type="RefSeq" id="XP_012937485.1">
    <property type="nucleotide sequence ID" value="XM_013082031.2"/>
</dbReference>
<evidence type="ECO:0000256" key="4">
    <source>
        <dbReference type="ARBA" id="ARBA00022801"/>
    </source>
</evidence>
<comment type="similarity">
    <text evidence="1">Belongs to the peptidase C78 family.</text>
</comment>
<dbReference type="GO" id="GO:0008233">
    <property type="term" value="F:peptidase activity"/>
    <property type="evidence" value="ECO:0007669"/>
    <property type="project" value="UniProtKB-KW"/>
</dbReference>
<evidence type="ECO:0000259" key="6">
    <source>
        <dbReference type="Pfam" id="PF07910"/>
    </source>
</evidence>
<reference evidence="9" key="1">
    <citation type="submission" date="2025-08" db="UniProtKB">
        <authorList>
            <consortium name="RefSeq"/>
        </authorList>
    </citation>
    <scope>IDENTIFICATION</scope>
</reference>
<dbReference type="Gene3D" id="3.90.70.130">
    <property type="match status" value="1"/>
</dbReference>
<evidence type="ECO:0000313" key="9">
    <source>
        <dbReference type="RefSeq" id="XP_012937485.1"/>
    </source>
</evidence>
<keyword evidence="3" id="KW-0833">Ubl conjugation pathway</keyword>
<dbReference type="Proteomes" id="UP000694888">
    <property type="component" value="Unplaced"/>
</dbReference>
<dbReference type="PANTHER" id="PTHR48153:SF2">
    <property type="entry name" value="UFM1-SPECIFIC PROTEASE 2"/>
    <property type="match status" value="1"/>
</dbReference>
<name>A0ABM0ZZ33_APLCA</name>
<dbReference type="GO" id="GO:0006508">
    <property type="term" value="P:proteolysis"/>
    <property type="evidence" value="ECO:0007669"/>
    <property type="project" value="UniProtKB-KW"/>
</dbReference>
<dbReference type="InterPro" id="IPR012462">
    <property type="entry name" value="UFSP1/2_DUB_cat"/>
</dbReference>
<accession>A0ABM0ZZ33</accession>
<organism evidence="8 9">
    <name type="scientific">Aplysia californica</name>
    <name type="common">California sea hare</name>
    <dbReference type="NCBI Taxonomy" id="6500"/>
    <lineage>
        <taxon>Eukaryota</taxon>
        <taxon>Metazoa</taxon>
        <taxon>Spiralia</taxon>
        <taxon>Lophotrochozoa</taxon>
        <taxon>Mollusca</taxon>
        <taxon>Gastropoda</taxon>
        <taxon>Heterobranchia</taxon>
        <taxon>Euthyneura</taxon>
        <taxon>Tectipleura</taxon>
        <taxon>Aplysiida</taxon>
        <taxon>Aplysioidea</taxon>
        <taxon>Aplysiidae</taxon>
        <taxon>Aplysia</taxon>
    </lineage>
</organism>
<feature type="domain" description="UFSP1/2/DUB catalytic" evidence="6">
    <location>
        <begin position="427"/>
        <end position="611"/>
    </location>
</feature>
<feature type="domain" description="UFSP2 second" evidence="7">
    <location>
        <begin position="194"/>
        <end position="396"/>
    </location>
</feature>
<dbReference type="PANTHER" id="PTHR48153">
    <property type="entry name" value="UFM1-SPECIFIC PROTEASE 2"/>
    <property type="match status" value="1"/>
</dbReference>
<sequence length="619" mass="67985">MASSIEVSAKVLSAVTSSEWASRGIRGFLVGPANVQSPDDIQVTGVWHMELIDGNELKEDINACLSHFPCGNRVVGLVFLPSSNCSKSKSEADPACLAEEFAEQNGSGAQWLERLGLSQAAVLCLWRPGKSSEDAASMDSSVFLVSPESFALATITDTPRGKPPIRMRLKGNIPLTISTESKGEEALRAELDHELTRLQRHLQAGDLVYGLESNTVLIQSGGSVAAAPGLSWRTCGELYKNLGDVATGNKGKLGKAQTQPRLPVSILLRASTEANSENQYAPIIRHQTGSFQSVRVSLPMDILVDVEESVPMFDLYNSLSDAVLRQVNTLFSCLNVFTKNNKLLSPEVFHFHPSVLDSPVTIVYPRGLSDDELEEERKILHKHLCLPMDRPLLRRGASGLFLSSSAPGGYLLNTHLGLSDPPVKGGTVSTVVGYYSYHHYMQDKFDDDKWGCAYRSLQTLISWFRYQGYTDRNIPTHREIQKALVEIGDKEEKFVGSRQWIGSFEVSFVLDHLLGVTSKFISVNSGSELSSTGQQLAHHFQTQGTPVMIGGGVLAHTILGVSYSELTGDISFLILDPHYTGGEDLRTIHDKGWCGWKDMNFWNQTAHYNMCLPQRPACV</sequence>
<evidence type="ECO:0000313" key="8">
    <source>
        <dbReference type="Proteomes" id="UP000694888"/>
    </source>
</evidence>
<dbReference type="GeneID" id="101847491"/>
<keyword evidence="2 9" id="KW-0645">Protease</keyword>
<evidence type="ECO:0000259" key="7">
    <source>
        <dbReference type="Pfam" id="PF20908"/>
    </source>
</evidence>
<protein>
    <submittedName>
        <fullName evidence="9">Ufm1-specific protease 2</fullName>
    </submittedName>
</protein>
<gene>
    <name evidence="9" type="primary">LOC101847491</name>
</gene>
<evidence type="ECO:0000256" key="5">
    <source>
        <dbReference type="ARBA" id="ARBA00022807"/>
    </source>
</evidence>
<evidence type="ECO:0000256" key="2">
    <source>
        <dbReference type="ARBA" id="ARBA00022670"/>
    </source>
</evidence>
<dbReference type="Pfam" id="PF07910">
    <property type="entry name" value="Peptidase_C78"/>
    <property type="match status" value="1"/>
</dbReference>
<dbReference type="InterPro" id="IPR049387">
    <property type="entry name" value="UFSP2-like_2nd"/>
</dbReference>
<keyword evidence="8" id="KW-1185">Reference proteome</keyword>
<evidence type="ECO:0000256" key="1">
    <source>
        <dbReference type="ARBA" id="ARBA00008552"/>
    </source>
</evidence>